<comment type="cofactor">
    <cofactor evidence="1">
        <name>Mg(2+)</name>
        <dbReference type="ChEBI" id="CHEBI:18420"/>
    </cofactor>
</comment>
<dbReference type="Proteomes" id="UP000290849">
    <property type="component" value="Unassembled WGS sequence"/>
</dbReference>
<feature type="domain" description="HpcH/HpaI aldolase/citrate lyase" evidence="6">
    <location>
        <begin position="8"/>
        <end position="210"/>
    </location>
</feature>
<evidence type="ECO:0000313" key="8">
    <source>
        <dbReference type="Proteomes" id="UP000290849"/>
    </source>
</evidence>
<sequence length="268" mass="28193">MTVPRAASYLFVPGNRPERYAKALSCGADAVIVDLEDAVPPAAKAAARDELRQWLRGANARVIVRVNAAETSWFADDLAACASPNVAAIMLPKADNPGDLAACARVAPHARLLPLVETAAGFDALRSLVTVPGVERIVFGSIDFQLDLGISGEGEELLFFRSQLVLASRLGGLAAPVDGVSTEIQDAGIVQADAAKARRLGFGAKLCIHPSQVAPVNAAFRPTAQEVEWARRVLDASARAEGAAAVVDGKMIDLPVVLRARAILEQET</sequence>
<protein>
    <submittedName>
        <fullName evidence="7">CoA ester lyase</fullName>
    </submittedName>
</protein>
<dbReference type="PANTHER" id="PTHR32308">
    <property type="entry name" value="LYASE BETA SUBUNIT, PUTATIVE (AFU_ORTHOLOGUE AFUA_4G13030)-RELATED"/>
    <property type="match status" value="1"/>
</dbReference>
<dbReference type="InterPro" id="IPR011206">
    <property type="entry name" value="Citrate_lyase_beta/mcl1/mcl2"/>
</dbReference>
<evidence type="ECO:0000256" key="2">
    <source>
        <dbReference type="ARBA" id="ARBA00022723"/>
    </source>
</evidence>
<evidence type="ECO:0000256" key="4">
    <source>
        <dbReference type="PIRSR" id="PIRSR015582-1"/>
    </source>
</evidence>
<dbReference type="AlphaFoldDB" id="A0A4V1MSD0"/>
<dbReference type="EMBL" id="PYAL01000002">
    <property type="protein sequence ID" value="RXN91149.1"/>
    <property type="molecule type" value="Genomic_DNA"/>
</dbReference>
<reference evidence="7 8" key="1">
    <citation type="journal article" date="2017" name="Int. J. Syst. Evol. Microbiol.">
        <title>Achromobacter aloeverae sp. nov., isolated from the root of Aloe vera (L.) Burm.f.</title>
        <authorList>
            <person name="Kuncharoen N."/>
            <person name="Muramatsu Y."/>
            <person name="Shibata C."/>
            <person name="Kamakura Y."/>
            <person name="Nakagawa Y."/>
            <person name="Tanasupawat S."/>
        </authorList>
    </citation>
    <scope>NUCLEOTIDE SEQUENCE [LARGE SCALE GENOMIC DNA]</scope>
    <source>
        <strain evidence="7 8">AVA-1</strain>
    </source>
</reference>
<dbReference type="InterPro" id="IPR005000">
    <property type="entry name" value="Aldolase/citrate-lyase_domain"/>
</dbReference>
<dbReference type="GO" id="GO:0000287">
    <property type="term" value="F:magnesium ion binding"/>
    <property type="evidence" value="ECO:0007669"/>
    <property type="project" value="TreeGrafter"/>
</dbReference>
<feature type="binding site" evidence="5">
    <location>
        <position position="117"/>
    </location>
    <ligand>
        <name>Mg(2+)</name>
        <dbReference type="ChEBI" id="CHEBI:18420"/>
    </ligand>
</feature>
<evidence type="ECO:0000259" key="6">
    <source>
        <dbReference type="Pfam" id="PF03328"/>
    </source>
</evidence>
<feature type="binding site" evidence="5">
    <location>
        <position position="143"/>
    </location>
    <ligand>
        <name>Mg(2+)</name>
        <dbReference type="ChEBI" id="CHEBI:18420"/>
    </ligand>
</feature>
<dbReference type="Pfam" id="PF03328">
    <property type="entry name" value="HpcH_HpaI"/>
    <property type="match status" value="1"/>
</dbReference>
<keyword evidence="3 5" id="KW-0460">Magnesium</keyword>
<dbReference type="SUPFAM" id="SSF51621">
    <property type="entry name" value="Phosphoenolpyruvate/pyruvate domain"/>
    <property type="match status" value="1"/>
</dbReference>
<comment type="caution">
    <text evidence="7">The sequence shown here is derived from an EMBL/GenBank/DDBJ whole genome shotgun (WGS) entry which is preliminary data.</text>
</comment>
<feature type="binding site" evidence="4">
    <location>
        <position position="65"/>
    </location>
    <ligand>
        <name>substrate</name>
    </ligand>
</feature>
<organism evidence="7 8">
    <name type="scientific">Achromobacter aloeverae</name>
    <dbReference type="NCBI Taxonomy" id="1750518"/>
    <lineage>
        <taxon>Bacteria</taxon>
        <taxon>Pseudomonadati</taxon>
        <taxon>Pseudomonadota</taxon>
        <taxon>Betaproteobacteria</taxon>
        <taxon>Burkholderiales</taxon>
        <taxon>Alcaligenaceae</taxon>
        <taxon>Achromobacter</taxon>
    </lineage>
</organism>
<dbReference type="GO" id="GO:0006107">
    <property type="term" value="P:oxaloacetate metabolic process"/>
    <property type="evidence" value="ECO:0007669"/>
    <property type="project" value="TreeGrafter"/>
</dbReference>
<dbReference type="RefSeq" id="WP_129149701.1">
    <property type="nucleotide sequence ID" value="NZ_JBHSDO010000013.1"/>
</dbReference>
<gene>
    <name evidence="7" type="ORF">C7R54_08140</name>
</gene>
<accession>A0A4V1MSD0</accession>
<evidence type="ECO:0000256" key="1">
    <source>
        <dbReference type="ARBA" id="ARBA00001946"/>
    </source>
</evidence>
<name>A0A4V1MSD0_9BURK</name>
<feature type="binding site" evidence="4">
    <location>
        <position position="117"/>
    </location>
    <ligand>
        <name>substrate</name>
    </ligand>
</feature>
<keyword evidence="2 5" id="KW-0479">Metal-binding</keyword>
<evidence type="ECO:0000313" key="7">
    <source>
        <dbReference type="EMBL" id="RXN91149.1"/>
    </source>
</evidence>
<dbReference type="InterPro" id="IPR040442">
    <property type="entry name" value="Pyrv_kinase-like_dom_sf"/>
</dbReference>
<evidence type="ECO:0000256" key="3">
    <source>
        <dbReference type="ARBA" id="ARBA00022842"/>
    </source>
</evidence>
<keyword evidence="7" id="KW-0456">Lyase</keyword>
<dbReference type="OrthoDB" id="348111at2"/>
<proteinExistence type="predicted"/>
<dbReference type="InterPro" id="IPR015813">
    <property type="entry name" value="Pyrv/PenolPyrv_kinase-like_dom"/>
</dbReference>
<keyword evidence="8" id="KW-1185">Reference proteome</keyword>
<dbReference type="Gene3D" id="3.20.20.60">
    <property type="entry name" value="Phosphoenolpyruvate-binding domains"/>
    <property type="match status" value="1"/>
</dbReference>
<dbReference type="PANTHER" id="PTHR32308:SF10">
    <property type="entry name" value="CITRATE LYASE SUBUNIT BETA"/>
    <property type="match status" value="1"/>
</dbReference>
<evidence type="ECO:0000256" key="5">
    <source>
        <dbReference type="PIRSR" id="PIRSR015582-2"/>
    </source>
</evidence>
<dbReference type="GO" id="GO:0016829">
    <property type="term" value="F:lyase activity"/>
    <property type="evidence" value="ECO:0007669"/>
    <property type="project" value="UniProtKB-KW"/>
</dbReference>
<dbReference type="PIRSF" id="PIRSF015582">
    <property type="entry name" value="Cit_lyase_B"/>
    <property type="match status" value="1"/>
</dbReference>